<sequence>MTLRNRQLILIHWIIFFILGCIIGNNSAVAAEMKLAETEKTKKSSVIARSHKIPKETNGAPFSAQETVGETRFDFDNLTKIMENHKNPLSAITPNWLDLAVEHRTRYDAYDNGFTRAIPGFNDQIHQRTRFLMEIKNIIEPLKFTLELTDIRAPLANFGQDRSPLFANHFDFTQLHLDYLFKNFLGTGYNATFEVGRFLLETGEARLLGGHRWGPFTPTFDGIRLVVGNDQEKWGLQVFGTRPVNREPTHMDWNTPETYFSGVQVTNRDLPWANVDYYFLQLNEGNKLRKRNLSTTGFRLFAKPVAGQMDYEIESMYQFGDTQDTKVFAHRHHGEIGYSFKTSMPLRLVYLFDFSSGSQDPNKNFDILYAKRRVEYGPTGMFGPFFPSNLISPVGFRATFIPRPDVRLMMSHRAYWLANKHGAYVGSGLQDPTGQAGTFLGNMLDISVGWAPQWSYLKRISFDIGYSHIFKGDYFDKVPQSPGMADTNYGYTMATIKF</sequence>
<dbReference type="Proteomes" id="UP000181998">
    <property type="component" value="Unassembled WGS sequence"/>
</dbReference>
<dbReference type="EMBL" id="OCMU01000001">
    <property type="protein sequence ID" value="SOD18969.1"/>
    <property type="molecule type" value="Genomic_DNA"/>
</dbReference>
<feature type="domain" description="Alginate export" evidence="1">
    <location>
        <begin position="96"/>
        <end position="477"/>
    </location>
</feature>
<protein>
    <submittedName>
        <fullName evidence="3">Alginate export</fullName>
    </submittedName>
</protein>
<dbReference type="OrthoDB" id="9789168at2"/>
<keyword evidence="6" id="KW-1185">Reference proteome</keyword>
<dbReference type="STRING" id="44577.ATY38_06440"/>
<dbReference type="KEGG" id="nur:ATY38_06440"/>
<dbReference type="Gene3D" id="2.40.160.100">
    <property type="match status" value="1"/>
</dbReference>
<evidence type="ECO:0000313" key="4">
    <source>
        <dbReference type="EMBL" id="SOD18969.1"/>
    </source>
</evidence>
<accession>A0A0S3AIC7</accession>
<dbReference type="RefSeq" id="WP_062558586.1">
    <property type="nucleotide sequence ID" value="NZ_FNLN01000016.1"/>
</dbReference>
<gene>
    <name evidence="2" type="ORF">SAMN05216406_11627</name>
    <name evidence="3" type="ORF">SAMN05421510_101622</name>
    <name evidence="4" type="ORF">SAMN06297164_1938</name>
</gene>
<organism evidence="3 5">
    <name type="scientific">Nitrosomonas ureae</name>
    <dbReference type="NCBI Taxonomy" id="44577"/>
    <lineage>
        <taxon>Bacteria</taxon>
        <taxon>Pseudomonadati</taxon>
        <taxon>Pseudomonadota</taxon>
        <taxon>Betaproteobacteria</taxon>
        <taxon>Nitrosomonadales</taxon>
        <taxon>Nitrosomonadaceae</taxon>
        <taxon>Nitrosomonas</taxon>
    </lineage>
</organism>
<reference evidence="6" key="2">
    <citation type="submission" date="2016-10" db="EMBL/GenBank/DDBJ databases">
        <authorList>
            <person name="Varghese N."/>
            <person name="Submissions S."/>
        </authorList>
    </citation>
    <scope>NUCLEOTIDE SEQUENCE [LARGE SCALE GENOMIC DNA]</scope>
    <source>
        <strain evidence="6">Nm10</strain>
    </source>
</reference>
<dbReference type="PROSITE" id="PS51257">
    <property type="entry name" value="PROKAR_LIPOPROTEIN"/>
    <property type="match status" value="1"/>
</dbReference>
<dbReference type="Pfam" id="PF13372">
    <property type="entry name" value="Alginate_exp"/>
    <property type="match status" value="1"/>
</dbReference>
<dbReference type="Proteomes" id="UP000219335">
    <property type="component" value="Unassembled WGS sequence"/>
</dbReference>
<evidence type="ECO:0000259" key="1">
    <source>
        <dbReference type="Pfam" id="PF13372"/>
    </source>
</evidence>
<evidence type="ECO:0000313" key="5">
    <source>
        <dbReference type="Proteomes" id="UP000181998"/>
    </source>
</evidence>
<dbReference type="EMBL" id="FNLN01000016">
    <property type="protein sequence ID" value="SDT99989.1"/>
    <property type="molecule type" value="Genomic_DNA"/>
</dbReference>
<reference evidence="4 7" key="3">
    <citation type="submission" date="2017-09" db="EMBL/GenBank/DDBJ databases">
        <authorList>
            <person name="Ehlers B."/>
            <person name="Leendertz F.H."/>
        </authorList>
    </citation>
    <scope>NUCLEOTIDE SEQUENCE [LARGE SCALE GENOMIC DNA]</scope>
    <source>
        <strain evidence="4 7">Nm42</strain>
    </source>
</reference>
<evidence type="ECO:0000313" key="7">
    <source>
        <dbReference type="Proteomes" id="UP000219335"/>
    </source>
</evidence>
<reference evidence="3 5" key="1">
    <citation type="submission" date="2016-10" db="EMBL/GenBank/DDBJ databases">
        <authorList>
            <person name="de Groot N.N."/>
        </authorList>
    </citation>
    <scope>NUCLEOTIDE SEQUENCE [LARGE SCALE GENOMIC DNA]</scope>
    <source>
        <strain evidence="2">Nm10</strain>
        <strain evidence="3 5">Nm9</strain>
    </source>
</reference>
<dbReference type="AlphaFoldDB" id="A0A0S3AIC7"/>
<evidence type="ECO:0000313" key="3">
    <source>
        <dbReference type="EMBL" id="SEQ03280.1"/>
    </source>
</evidence>
<dbReference type="EMBL" id="FOFX01000016">
    <property type="protein sequence ID" value="SEQ03280.1"/>
    <property type="molecule type" value="Genomic_DNA"/>
</dbReference>
<evidence type="ECO:0000313" key="6">
    <source>
        <dbReference type="Proteomes" id="UP000182882"/>
    </source>
</evidence>
<proteinExistence type="predicted"/>
<dbReference type="InterPro" id="IPR053728">
    <property type="entry name" value="Alginate_Permeability_Chnl"/>
</dbReference>
<dbReference type="InterPro" id="IPR025388">
    <property type="entry name" value="Alginate_export_dom"/>
</dbReference>
<name>A0A0S3AIC7_9PROT</name>
<dbReference type="Proteomes" id="UP000182882">
    <property type="component" value="Unassembled WGS sequence"/>
</dbReference>
<evidence type="ECO:0000313" key="2">
    <source>
        <dbReference type="EMBL" id="SDT99989.1"/>
    </source>
</evidence>